<evidence type="ECO:0000313" key="4">
    <source>
        <dbReference type="Proteomes" id="UP000887563"/>
    </source>
</evidence>
<dbReference type="CDD" id="cd01271">
    <property type="entry name" value="PTB2_Fe65"/>
    <property type="match status" value="1"/>
</dbReference>
<reference evidence="5" key="1">
    <citation type="submission" date="2022-11" db="UniProtKB">
        <authorList>
            <consortium name="WormBaseParasite"/>
        </authorList>
    </citation>
    <scope>IDENTIFICATION</scope>
</reference>
<evidence type="ECO:0000313" key="5">
    <source>
        <dbReference type="WBParaSite" id="Minc3s01314g22688"/>
    </source>
</evidence>
<dbReference type="PROSITE" id="PS01179">
    <property type="entry name" value="PID"/>
    <property type="match status" value="2"/>
</dbReference>
<organism evidence="4 5">
    <name type="scientific">Meloidogyne incognita</name>
    <name type="common">Southern root-knot nematode worm</name>
    <name type="synonym">Oxyuris incognita</name>
    <dbReference type="NCBI Taxonomy" id="6306"/>
    <lineage>
        <taxon>Eukaryota</taxon>
        <taxon>Metazoa</taxon>
        <taxon>Ecdysozoa</taxon>
        <taxon>Nematoda</taxon>
        <taxon>Chromadorea</taxon>
        <taxon>Rhabditida</taxon>
        <taxon>Tylenchina</taxon>
        <taxon>Tylenchomorpha</taxon>
        <taxon>Tylenchoidea</taxon>
        <taxon>Meloidogynidae</taxon>
        <taxon>Meloidogyninae</taxon>
        <taxon>Meloidogyne</taxon>
        <taxon>Meloidogyne incognita group</taxon>
    </lineage>
</organism>
<accession>A0A914M5F7</accession>
<dbReference type="AlphaFoldDB" id="A0A914M5F7"/>
<dbReference type="InterPro" id="IPR039576">
    <property type="entry name" value="APBB1/2/3"/>
</dbReference>
<feature type="region of interest" description="Disordered" evidence="2">
    <location>
        <begin position="294"/>
        <end position="317"/>
    </location>
</feature>
<feature type="domain" description="PID" evidence="3">
    <location>
        <begin position="4"/>
        <end position="133"/>
    </location>
</feature>
<dbReference type="GO" id="GO:0005634">
    <property type="term" value="C:nucleus"/>
    <property type="evidence" value="ECO:0007669"/>
    <property type="project" value="TreeGrafter"/>
</dbReference>
<evidence type="ECO:0000259" key="3">
    <source>
        <dbReference type="PROSITE" id="PS01179"/>
    </source>
</evidence>
<keyword evidence="4" id="KW-1185">Reference proteome</keyword>
<dbReference type="WBParaSite" id="Minc3s01314g22688">
    <property type="protein sequence ID" value="Minc3s01314g22688"/>
    <property type="gene ID" value="Minc3s01314g22688"/>
</dbReference>
<dbReference type="GO" id="GO:0005737">
    <property type="term" value="C:cytoplasm"/>
    <property type="evidence" value="ECO:0007669"/>
    <property type="project" value="TreeGrafter"/>
</dbReference>
<evidence type="ECO:0000256" key="2">
    <source>
        <dbReference type="SAM" id="MobiDB-lite"/>
    </source>
</evidence>
<dbReference type="InterPro" id="IPR011993">
    <property type="entry name" value="PH-like_dom_sf"/>
</dbReference>
<proteinExistence type="predicted"/>
<dbReference type="Pfam" id="PF00640">
    <property type="entry name" value="PID"/>
    <property type="match status" value="2"/>
</dbReference>
<dbReference type="InterPro" id="IPR006020">
    <property type="entry name" value="PTB/PI_dom"/>
</dbReference>
<evidence type="ECO:0000256" key="1">
    <source>
        <dbReference type="ARBA" id="ARBA00022737"/>
    </source>
</evidence>
<dbReference type="Proteomes" id="UP000887563">
    <property type="component" value="Unplaced"/>
</dbReference>
<sequence length="317" mass="35736">MNSQFNVRYLGQLELKEAELEGVETSQASLNNAITRLRNEVGKEAILSILPDGVEVQKRNGEIKDGGERELLVTKQPISRIRCWAVGRENPREFTFVALDKGRLLCHVFRCDQPANAVAEALGNVCNTLIRQRSQPRPSSLNGGLRRITRQSTPILPSPIEEQKKIIRCHFIGVTQVPRATGIEMLNEAVDRLLKEVRKERWTLVDVHISPSVIAIFEAKGVKRQIASCRVRYLSFLGIGRDTKHCAFIVAQSADHFICYVFHTEPSANSLAKTIEAACKLRYQKVLDAHLTSPNDPLSRSMPTLDEWNQTQRGTRF</sequence>
<feature type="domain" description="PID" evidence="3">
    <location>
        <begin position="171"/>
        <end position="294"/>
    </location>
</feature>
<dbReference type="PANTHER" id="PTHR14058">
    <property type="entry name" value="AMYLOID BETA A4 PRECURSOR PROTEIN-BINDING FAMILY B"/>
    <property type="match status" value="1"/>
</dbReference>
<dbReference type="SUPFAM" id="SSF50729">
    <property type="entry name" value="PH domain-like"/>
    <property type="match status" value="2"/>
</dbReference>
<dbReference type="Gene3D" id="2.30.29.30">
    <property type="entry name" value="Pleckstrin-homology domain (PH domain)/Phosphotyrosine-binding domain (PTB)"/>
    <property type="match status" value="2"/>
</dbReference>
<keyword evidence="1" id="KW-0677">Repeat</keyword>
<protein>
    <submittedName>
        <fullName evidence="5">PID domain-containing protein</fullName>
    </submittedName>
</protein>
<dbReference type="PANTHER" id="PTHR14058:SF8">
    <property type="entry name" value="PROTEIN FE65 HOMOLOG"/>
    <property type="match status" value="1"/>
</dbReference>
<dbReference type="GO" id="GO:0001540">
    <property type="term" value="F:amyloid-beta binding"/>
    <property type="evidence" value="ECO:0007669"/>
    <property type="project" value="InterPro"/>
</dbReference>
<dbReference type="FunFam" id="2.30.29.30:FF:000034">
    <property type="entry name" value="amyloid beta A4 precursor protein-binding family B member 2"/>
    <property type="match status" value="1"/>
</dbReference>
<dbReference type="SMART" id="SM00462">
    <property type="entry name" value="PTB"/>
    <property type="match status" value="2"/>
</dbReference>
<name>A0A914M5F7_MELIC</name>
<dbReference type="GO" id="GO:0006355">
    <property type="term" value="P:regulation of DNA-templated transcription"/>
    <property type="evidence" value="ECO:0007669"/>
    <property type="project" value="TreeGrafter"/>
</dbReference>